<evidence type="ECO:0000313" key="2">
    <source>
        <dbReference type="Proteomes" id="UP000226420"/>
    </source>
</evidence>
<name>A0AAJ5BIF6_9GAMM</name>
<sequence length="47" mass="5316">MEIGEEKYNKNAANLTCLENGNKKPVQLKVRVDDSAIRIYIYFGDGP</sequence>
<organism evidence="1 2">
    <name type="scientific">Pragia fontium DSM 5563 = ATCC 49100</name>
    <dbReference type="NCBI Taxonomy" id="1122977"/>
    <lineage>
        <taxon>Bacteria</taxon>
        <taxon>Pseudomonadati</taxon>
        <taxon>Pseudomonadota</taxon>
        <taxon>Gammaproteobacteria</taxon>
        <taxon>Enterobacterales</taxon>
        <taxon>Budviciaceae</taxon>
        <taxon>Pragia</taxon>
    </lineage>
</organism>
<dbReference type="EMBL" id="FOLW01000014">
    <property type="protein sequence ID" value="SFD34074.1"/>
    <property type="molecule type" value="Genomic_DNA"/>
</dbReference>
<proteinExistence type="predicted"/>
<protein>
    <submittedName>
        <fullName evidence="1">Uncharacterized protein</fullName>
    </submittedName>
</protein>
<dbReference type="AlphaFoldDB" id="A0AAJ5BIF6"/>
<reference evidence="1 2" key="1">
    <citation type="submission" date="2016-10" db="EMBL/GenBank/DDBJ databases">
        <authorList>
            <person name="Varghese N."/>
            <person name="Submissions S."/>
        </authorList>
    </citation>
    <scope>NUCLEOTIDE SEQUENCE [LARGE SCALE GENOMIC DNA]</scope>
    <source>
        <strain evidence="1 2">DSM 5563</strain>
    </source>
</reference>
<gene>
    <name evidence="1" type="ORF">SAMN02745723_11415</name>
</gene>
<evidence type="ECO:0000313" key="1">
    <source>
        <dbReference type="EMBL" id="SFD34074.1"/>
    </source>
</evidence>
<comment type="caution">
    <text evidence="1">The sequence shown here is derived from an EMBL/GenBank/DDBJ whole genome shotgun (WGS) entry which is preliminary data.</text>
</comment>
<dbReference type="Proteomes" id="UP000226420">
    <property type="component" value="Unassembled WGS sequence"/>
</dbReference>
<accession>A0AAJ5BIF6</accession>